<dbReference type="KEGG" id="rce:RC1_3441"/>
<dbReference type="PANTHER" id="PTHR30469:SF38">
    <property type="entry name" value="HLYD FAMILY SECRETION PROTEIN"/>
    <property type="match status" value="1"/>
</dbReference>
<dbReference type="eggNOG" id="COG0845">
    <property type="taxonomic scope" value="Bacteria"/>
</dbReference>
<dbReference type="HOGENOM" id="CLU_1304075_0_0_5"/>
<feature type="chain" id="PRO_5002846842" evidence="1">
    <location>
        <begin position="43"/>
        <end position="211"/>
    </location>
</feature>
<dbReference type="STRING" id="414684.RC1_3441"/>
<dbReference type="SUPFAM" id="SSF111369">
    <property type="entry name" value="HlyD-like secretion proteins"/>
    <property type="match status" value="1"/>
</dbReference>
<feature type="domain" description="Multidrug resistance protein MdtA-like barrel-sandwich hybrid" evidence="2">
    <location>
        <begin position="62"/>
        <end position="192"/>
    </location>
</feature>
<dbReference type="PANTHER" id="PTHR30469">
    <property type="entry name" value="MULTIDRUG RESISTANCE PROTEIN MDTA"/>
    <property type="match status" value="1"/>
</dbReference>
<keyword evidence="1" id="KW-0732">Signal</keyword>
<organism evidence="3 4">
    <name type="scientific">Rhodospirillum centenum (strain ATCC 51521 / SW)</name>
    <dbReference type="NCBI Taxonomy" id="414684"/>
    <lineage>
        <taxon>Bacteria</taxon>
        <taxon>Pseudomonadati</taxon>
        <taxon>Pseudomonadota</taxon>
        <taxon>Alphaproteobacteria</taxon>
        <taxon>Rhodospirillales</taxon>
        <taxon>Rhodospirillaceae</taxon>
        <taxon>Rhodospirillum</taxon>
    </lineage>
</organism>
<accession>B6IWX5</accession>
<keyword evidence="4" id="KW-1185">Reference proteome</keyword>
<dbReference type="InterPro" id="IPR058625">
    <property type="entry name" value="MdtA-like_BSH"/>
</dbReference>
<evidence type="ECO:0000256" key="1">
    <source>
        <dbReference type="SAM" id="SignalP"/>
    </source>
</evidence>
<dbReference type="Proteomes" id="UP000001591">
    <property type="component" value="Chromosome"/>
</dbReference>
<protein>
    <submittedName>
        <fullName evidence="3">Efflux transporter component, putative</fullName>
    </submittedName>
</protein>
<dbReference type="RefSeq" id="WP_012568577.1">
    <property type="nucleotide sequence ID" value="NC_011420.2"/>
</dbReference>
<proteinExistence type="predicted"/>
<dbReference type="EMBL" id="CP000613">
    <property type="protein sequence ID" value="ACJ00799.1"/>
    <property type="molecule type" value="Genomic_DNA"/>
</dbReference>
<feature type="signal peptide" evidence="1">
    <location>
        <begin position="1"/>
        <end position="42"/>
    </location>
</feature>
<dbReference type="GO" id="GO:0015562">
    <property type="term" value="F:efflux transmembrane transporter activity"/>
    <property type="evidence" value="ECO:0007669"/>
    <property type="project" value="TreeGrafter"/>
</dbReference>
<sequence length="211" mass="21883">MSVPAVASNAFAQPCPWLPRRAAGAGLLLAGALLLASAAARAELRPDGTAVVQPLAAGEGAVAFRVPGTVAGRHVAVGDQVGKGQLLLELDSVAYYQSVRAAEDALAAAAADSDRTARAVRLTAALLRDGRADADALEARRADAALARQRLRDAHAALDQARALMDRTMLTAETDGTVTAVLVEVGDRVHDGVPVLRLKPTLTQTAERTER</sequence>
<evidence type="ECO:0000313" key="4">
    <source>
        <dbReference type="Proteomes" id="UP000001591"/>
    </source>
</evidence>
<dbReference type="Pfam" id="PF25917">
    <property type="entry name" value="BSH_RND"/>
    <property type="match status" value="1"/>
</dbReference>
<dbReference type="OrthoDB" id="9806939at2"/>
<dbReference type="Gene3D" id="1.10.287.470">
    <property type="entry name" value="Helix hairpin bin"/>
    <property type="match status" value="1"/>
</dbReference>
<name>B6IWX5_RHOCS</name>
<dbReference type="AlphaFoldDB" id="B6IWX5"/>
<evidence type="ECO:0000259" key="2">
    <source>
        <dbReference type="Pfam" id="PF25917"/>
    </source>
</evidence>
<reference evidence="3 4" key="1">
    <citation type="journal article" date="2010" name="BMC Genomics">
        <title>Metabolic flexibility revealed in the genome of the cyst-forming alpha-1 proteobacterium Rhodospirillum centenum.</title>
        <authorList>
            <person name="Lu Y.K."/>
            <person name="Marden J."/>
            <person name="Han M."/>
            <person name="Swingley W.D."/>
            <person name="Mastrian S.D."/>
            <person name="Chowdhury S.R."/>
            <person name="Hao J."/>
            <person name="Helmy T."/>
            <person name="Kim S."/>
            <person name="Kurdoglu A.A."/>
            <person name="Matthies H.J."/>
            <person name="Rollo D."/>
            <person name="Stothard P."/>
            <person name="Blankenship R.E."/>
            <person name="Bauer C.E."/>
            <person name="Touchman J.W."/>
        </authorList>
    </citation>
    <scope>NUCLEOTIDE SEQUENCE [LARGE SCALE GENOMIC DNA]</scope>
    <source>
        <strain evidence="4">ATCC 51521 / SW</strain>
    </source>
</reference>
<dbReference type="Gene3D" id="2.40.50.100">
    <property type="match status" value="1"/>
</dbReference>
<gene>
    <name evidence="3" type="ordered locus">RC1_3441</name>
</gene>
<dbReference type="GO" id="GO:1990281">
    <property type="term" value="C:efflux pump complex"/>
    <property type="evidence" value="ECO:0007669"/>
    <property type="project" value="TreeGrafter"/>
</dbReference>
<evidence type="ECO:0000313" key="3">
    <source>
        <dbReference type="EMBL" id="ACJ00799.1"/>
    </source>
</evidence>